<accession>D8P9Q5</accession>
<feature type="region of interest" description="Disordered" evidence="1">
    <location>
        <begin position="1"/>
        <end position="28"/>
    </location>
</feature>
<name>D8P9Q5_9BACT</name>
<proteinExistence type="predicted"/>
<sequence length="137" mass="15740">MARTPRPYFSPDQFHQRTTTQEVNRHESRFGKTTYAFDSRNPRNGQGKTTWHAVRLDVESEGVLTQLQATYSDPTNPLNKLNASAVLRRALKFYGAHALKPEVQTAEYGNLRYGSIIPARRNRHRNPVATTHRVYSK</sequence>
<evidence type="ECO:0000256" key="1">
    <source>
        <dbReference type="SAM" id="MobiDB-lite"/>
    </source>
</evidence>
<gene>
    <name evidence="2" type="ORF">NIDE0180</name>
</gene>
<keyword evidence="3" id="KW-1185">Reference proteome</keyword>
<dbReference type="EMBL" id="FP929003">
    <property type="protein sequence ID" value="CBK39964.1"/>
    <property type="molecule type" value="Genomic_DNA"/>
</dbReference>
<reference evidence="2 3" key="1">
    <citation type="journal article" date="2010" name="Proc. Natl. Acad. Sci. U.S.A.">
        <title>A Nitrospira metagenome illuminates the physiology and evolution of globally important nitrite-oxidizing bacteria.</title>
        <authorList>
            <person name="Lucker S."/>
            <person name="Wagner M."/>
            <person name="Maixner F."/>
            <person name="Pelletier E."/>
            <person name="Koch H."/>
            <person name="Vacherie B."/>
            <person name="Rattei T."/>
            <person name="Sinninghe Damste J."/>
            <person name="Spieck E."/>
            <person name="Le Paslier D."/>
            <person name="Daims H."/>
        </authorList>
    </citation>
    <scope>NUCLEOTIDE SEQUENCE [LARGE SCALE GENOMIC DNA]</scope>
</reference>
<dbReference type="HOGENOM" id="CLU_1861556_0_0_0"/>
<dbReference type="Proteomes" id="UP000001660">
    <property type="component" value="Chromosome"/>
</dbReference>
<dbReference type="AlphaFoldDB" id="D8P9Q5"/>
<evidence type="ECO:0000313" key="3">
    <source>
        <dbReference type="Proteomes" id="UP000001660"/>
    </source>
</evidence>
<organism evidence="2 3">
    <name type="scientific">Nitrospira defluvii</name>
    <dbReference type="NCBI Taxonomy" id="330214"/>
    <lineage>
        <taxon>Bacteria</taxon>
        <taxon>Pseudomonadati</taxon>
        <taxon>Nitrospirota</taxon>
        <taxon>Nitrospiria</taxon>
        <taxon>Nitrospirales</taxon>
        <taxon>Nitrospiraceae</taxon>
        <taxon>Nitrospira</taxon>
    </lineage>
</organism>
<evidence type="ECO:0000313" key="2">
    <source>
        <dbReference type="EMBL" id="CBK39964.1"/>
    </source>
</evidence>
<dbReference type="KEGG" id="nde:NIDE0180"/>
<protein>
    <submittedName>
        <fullName evidence="2">Uncharacterized protein</fullName>
    </submittedName>
</protein>